<accession>A0A6J4IJN6</accession>
<evidence type="ECO:0000313" key="1">
    <source>
        <dbReference type="EMBL" id="CAA9251903.1"/>
    </source>
</evidence>
<gene>
    <name evidence="1" type="ORF">AVDCRST_MAG57-2174</name>
</gene>
<organism evidence="1">
    <name type="scientific">uncultured Blastococcus sp</name>
    <dbReference type="NCBI Taxonomy" id="217144"/>
    <lineage>
        <taxon>Bacteria</taxon>
        <taxon>Bacillati</taxon>
        <taxon>Actinomycetota</taxon>
        <taxon>Actinomycetes</taxon>
        <taxon>Geodermatophilales</taxon>
        <taxon>Geodermatophilaceae</taxon>
        <taxon>Blastococcus</taxon>
        <taxon>environmental samples</taxon>
    </lineage>
</organism>
<protein>
    <submittedName>
        <fullName evidence="1">Uncharacterized protein</fullName>
    </submittedName>
</protein>
<dbReference type="EMBL" id="CADCTI010000176">
    <property type="protein sequence ID" value="CAA9251903.1"/>
    <property type="molecule type" value="Genomic_DNA"/>
</dbReference>
<proteinExistence type="predicted"/>
<name>A0A6J4IJN6_9ACTN</name>
<dbReference type="AlphaFoldDB" id="A0A6J4IJN6"/>
<reference evidence="1" key="1">
    <citation type="submission" date="2020-02" db="EMBL/GenBank/DDBJ databases">
        <authorList>
            <person name="Meier V. D."/>
        </authorList>
    </citation>
    <scope>NUCLEOTIDE SEQUENCE</scope>
    <source>
        <strain evidence="1">AVDCRST_MAG57</strain>
    </source>
</reference>
<sequence length="192" mass="21346">MMRHPATVRPRLWSSVTFLRRGPDGGSRSPVTPIGRALHTPAVLSFLGELLLGLLLDPSAVFDEVRDRRRRRRSRKRARASKIPCAVRVVSGAHPGLGRRWSRGAARVPPGSLVFEPHSSWRPQVTVPVRSATLQAPGHVPWWRSRALGPQPRRIVLETARATLEWLVPEDQLQRSLGVTSASVRDLRPPTG</sequence>